<accession>A0A9K3LQY2</accession>
<keyword evidence="5" id="KW-1133">Transmembrane helix</keyword>
<feature type="active site" description="For sulfotransferase activity" evidence="2">
    <location>
        <position position="200"/>
    </location>
</feature>
<reference evidence="6" key="1">
    <citation type="journal article" date="2021" name="Sci. Rep.">
        <title>Diploid genomic architecture of Nitzschia inconspicua, an elite biomass production diatom.</title>
        <authorList>
            <person name="Oliver A."/>
            <person name="Podell S."/>
            <person name="Pinowska A."/>
            <person name="Traller J.C."/>
            <person name="Smith S.R."/>
            <person name="McClure R."/>
            <person name="Beliaev A."/>
            <person name="Bohutskyi P."/>
            <person name="Hill E.A."/>
            <person name="Rabines A."/>
            <person name="Zheng H."/>
            <person name="Allen L.Z."/>
            <person name="Kuo A."/>
            <person name="Grigoriev I.V."/>
            <person name="Allen A.E."/>
            <person name="Hazlebeck D."/>
            <person name="Allen E.E."/>
        </authorList>
    </citation>
    <scope>NUCLEOTIDE SEQUENCE</scope>
    <source>
        <strain evidence="6">Hildebrandi</strain>
    </source>
</reference>
<dbReference type="PANTHER" id="PTHR10605:SF56">
    <property type="entry name" value="BIFUNCTIONAL HEPARAN SULFATE N-DEACETYLASE_N-SULFOTRANSFERASE"/>
    <property type="match status" value="1"/>
</dbReference>
<dbReference type="PANTHER" id="PTHR10605">
    <property type="entry name" value="HEPARAN SULFATE SULFOTRANSFERASE"/>
    <property type="match status" value="1"/>
</dbReference>
<evidence type="ECO:0000313" key="7">
    <source>
        <dbReference type="Proteomes" id="UP000693970"/>
    </source>
</evidence>
<keyword evidence="1" id="KW-0808">Transferase</keyword>
<dbReference type="GO" id="GO:0008146">
    <property type="term" value="F:sulfotransferase activity"/>
    <property type="evidence" value="ECO:0007669"/>
    <property type="project" value="InterPro"/>
</dbReference>
<comment type="caution">
    <text evidence="6">The sequence shown here is derived from an EMBL/GenBank/DDBJ whole genome shotgun (WGS) entry which is preliminary data.</text>
</comment>
<dbReference type="AlphaFoldDB" id="A0A9K3LQY2"/>
<reference evidence="6" key="2">
    <citation type="submission" date="2021-04" db="EMBL/GenBank/DDBJ databases">
        <authorList>
            <person name="Podell S."/>
        </authorList>
    </citation>
    <scope>NUCLEOTIDE SEQUENCE</scope>
    <source>
        <strain evidence="6">Hildebrandi</strain>
    </source>
</reference>
<gene>
    <name evidence="6" type="ORF">IV203_029619</name>
</gene>
<evidence type="ECO:0000256" key="2">
    <source>
        <dbReference type="PIRSR" id="PIRSR637359-1"/>
    </source>
</evidence>
<evidence type="ECO:0000256" key="1">
    <source>
        <dbReference type="ARBA" id="ARBA00022679"/>
    </source>
</evidence>
<dbReference type="Proteomes" id="UP000693970">
    <property type="component" value="Unassembled WGS sequence"/>
</dbReference>
<dbReference type="InterPro" id="IPR037359">
    <property type="entry name" value="NST/OST"/>
</dbReference>
<feature type="binding site" evidence="3">
    <location>
        <position position="317"/>
    </location>
    <ligand>
        <name>3'-phosphoadenylyl sulfate</name>
        <dbReference type="ChEBI" id="CHEBI:58339"/>
    </ligand>
</feature>
<evidence type="ECO:0000256" key="5">
    <source>
        <dbReference type="SAM" id="Phobius"/>
    </source>
</evidence>
<feature type="compositionally biased region" description="Polar residues" evidence="4">
    <location>
        <begin position="104"/>
        <end position="123"/>
    </location>
</feature>
<feature type="region of interest" description="Disordered" evidence="4">
    <location>
        <begin position="96"/>
        <end position="130"/>
    </location>
</feature>
<protein>
    <submittedName>
        <fullName evidence="6">Sulfotransferase family protein</fullName>
    </submittedName>
</protein>
<dbReference type="EMBL" id="JAGRRH010000007">
    <property type="protein sequence ID" value="KAG7366949.1"/>
    <property type="molecule type" value="Genomic_DNA"/>
</dbReference>
<organism evidence="6 7">
    <name type="scientific">Nitzschia inconspicua</name>
    <dbReference type="NCBI Taxonomy" id="303405"/>
    <lineage>
        <taxon>Eukaryota</taxon>
        <taxon>Sar</taxon>
        <taxon>Stramenopiles</taxon>
        <taxon>Ochrophyta</taxon>
        <taxon>Bacillariophyta</taxon>
        <taxon>Bacillariophyceae</taxon>
        <taxon>Bacillariophycidae</taxon>
        <taxon>Bacillariales</taxon>
        <taxon>Bacillariaceae</taxon>
        <taxon>Nitzschia</taxon>
    </lineage>
</organism>
<keyword evidence="7" id="KW-1185">Reference proteome</keyword>
<proteinExistence type="predicted"/>
<evidence type="ECO:0000313" key="6">
    <source>
        <dbReference type="EMBL" id="KAG7366949.1"/>
    </source>
</evidence>
<evidence type="ECO:0000256" key="4">
    <source>
        <dbReference type="SAM" id="MobiDB-lite"/>
    </source>
</evidence>
<keyword evidence="5" id="KW-0472">Membrane</keyword>
<dbReference type="Pfam" id="PF13469">
    <property type="entry name" value="Sulfotransfer_3"/>
    <property type="match status" value="1"/>
</dbReference>
<dbReference type="OrthoDB" id="47602at2759"/>
<name>A0A9K3LQY2_9STRA</name>
<sequence length="570" mass="65480">MRSKRGASVSTFQSSLLTKIPFGRSNGNFLGKFPCVRVAYICFIVVALGYRSIWMDVAPIGWNGEETSAINKTNGSKTETFSADPTENNHIIVENLDPADDGESSNLHSTASDQITQHTSAPSRRQDESEKIHRLHMYEINSWPVQNYLERELASSHQNFGNTSLYQQKYCNLQGRPWCPAGKNKWQRRAPHFMILGVKKAGSSSLYFALTQHPKIVSAQRKELLLFSQKRFLFNKYLTPTSAQRDPHDKHLINTTHVVNVQTIRDDLTKRFRLGDLLKDSQAVSFDATPQYIFDFPTAARPILCTCPWVKLVVILRNPVDRLWSHFNFLKRLQMKSNFGRSPTMKLSFEDWVIKDLERMEKRGLLSKPLPPSSQMMDEQAMMQSWHDYTADFSEGPVGRGFYALQLHQWMKEIRRFGRDPKHILKVVRLEDLKGHVNGESVIPQRILGELVEWLLQDGRGSVSSQHVQGTKKQVFRQHMDTRYDKLGDPVLSKRTREWLDMFYAPQNKMLAKLLGDKGWDYGSAPSKPMVWPANKNAIIKNMSIEASSLFLPSMEIDIAMNDPCYHENE</sequence>
<feature type="transmembrane region" description="Helical" evidence="5">
    <location>
        <begin position="29"/>
        <end position="50"/>
    </location>
</feature>
<evidence type="ECO:0000256" key="3">
    <source>
        <dbReference type="PIRSR" id="PIRSR637359-2"/>
    </source>
</evidence>
<feature type="binding site" evidence="3">
    <location>
        <position position="325"/>
    </location>
    <ligand>
        <name>3'-phosphoadenylyl sulfate</name>
        <dbReference type="ChEBI" id="CHEBI:58339"/>
    </ligand>
</feature>
<keyword evidence="5" id="KW-0812">Transmembrane</keyword>